<dbReference type="PANTHER" id="PTHR13947:SF37">
    <property type="entry name" value="LD18367P"/>
    <property type="match status" value="1"/>
</dbReference>
<accession>A0AB73FR23</accession>
<dbReference type="SUPFAM" id="SSF55729">
    <property type="entry name" value="Acyl-CoA N-acyltransferases (Nat)"/>
    <property type="match status" value="1"/>
</dbReference>
<comment type="caution">
    <text evidence="3">The sequence shown here is derived from an EMBL/GenBank/DDBJ whole genome shotgun (WGS) entry which is preliminary data.</text>
</comment>
<dbReference type="CDD" id="cd04301">
    <property type="entry name" value="NAT_SF"/>
    <property type="match status" value="1"/>
</dbReference>
<dbReference type="PROSITE" id="PS51186">
    <property type="entry name" value="GNAT"/>
    <property type="match status" value="1"/>
</dbReference>
<evidence type="ECO:0000313" key="4">
    <source>
        <dbReference type="Proteomes" id="UP000061665"/>
    </source>
</evidence>
<dbReference type="InterPro" id="IPR000182">
    <property type="entry name" value="GNAT_dom"/>
</dbReference>
<dbReference type="InterPro" id="IPR050769">
    <property type="entry name" value="NAT_camello-type"/>
</dbReference>
<evidence type="ECO:0000313" key="3">
    <source>
        <dbReference type="EMBL" id="KVM19987.1"/>
    </source>
</evidence>
<gene>
    <name evidence="3" type="ORF">WJ53_23025</name>
</gene>
<dbReference type="PANTHER" id="PTHR13947">
    <property type="entry name" value="GNAT FAMILY N-ACETYLTRANSFERASE"/>
    <property type="match status" value="1"/>
</dbReference>
<dbReference type="RefSeq" id="WP_059724351.1">
    <property type="nucleotide sequence ID" value="NZ_LOYI01000048.1"/>
</dbReference>
<name>A0AB73FR23_9BURK</name>
<dbReference type="Gene3D" id="3.40.630.30">
    <property type="match status" value="1"/>
</dbReference>
<dbReference type="Proteomes" id="UP000061665">
    <property type="component" value="Unassembled WGS sequence"/>
</dbReference>
<dbReference type="NCBIfam" id="NF040501">
    <property type="entry name" value="resist_ArsN2"/>
    <property type="match status" value="1"/>
</dbReference>
<evidence type="ECO:0000259" key="2">
    <source>
        <dbReference type="PROSITE" id="PS51186"/>
    </source>
</evidence>
<reference evidence="3 4" key="1">
    <citation type="submission" date="2015-11" db="EMBL/GenBank/DDBJ databases">
        <title>Expanding the genomic diversity of Burkholderia species for the development of highly accurate diagnostics.</title>
        <authorList>
            <person name="Sahl J."/>
            <person name="Keim P."/>
            <person name="Wagner D."/>
        </authorList>
    </citation>
    <scope>NUCLEOTIDE SEQUENCE [LARGE SCALE GENOMIC DNA]</scope>
    <source>
        <strain evidence="3 4">MSMB2058</strain>
    </source>
</reference>
<organism evidence="3 4">
    <name type="scientific">Burkholderia ubonensis</name>
    <dbReference type="NCBI Taxonomy" id="101571"/>
    <lineage>
        <taxon>Bacteria</taxon>
        <taxon>Pseudomonadati</taxon>
        <taxon>Pseudomonadota</taxon>
        <taxon>Betaproteobacteria</taxon>
        <taxon>Burkholderiales</taxon>
        <taxon>Burkholderiaceae</taxon>
        <taxon>Burkholderia</taxon>
        <taxon>Burkholderia cepacia complex</taxon>
    </lineage>
</organism>
<feature type="domain" description="N-acetyltransferase" evidence="2">
    <location>
        <begin position="1"/>
        <end position="142"/>
    </location>
</feature>
<dbReference type="Pfam" id="PF13508">
    <property type="entry name" value="Acetyltransf_7"/>
    <property type="match status" value="1"/>
</dbReference>
<keyword evidence="1" id="KW-0808">Transferase</keyword>
<dbReference type="GO" id="GO:0008080">
    <property type="term" value="F:N-acetyltransferase activity"/>
    <property type="evidence" value="ECO:0007669"/>
    <property type="project" value="InterPro"/>
</dbReference>
<evidence type="ECO:0000256" key="1">
    <source>
        <dbReference type="ARBA" id="ARBA00022679"/>
    </source>
</evidence>
<protein>
    <submittedName>
        <fullName evidence="3">GCN5 family acetyltransferase</fullName>
    </submittedName>
</protein>
<proteinExistence type="predicted"/>
<sequence length="142" mass="14975">MHFRSAVVSDLASIEELLRINGLPTEGVAEHMTNFVVAEELSAVVGCGGIEYYDNFALIRSVAVAEHARGSGLGKSIVSHLLTACRAHAVQSVCLLTTTAEEYFAGLGFVRVARHEVPPSLLASSQFQGVCPGSATAMLMAL</sequence>
<dbReference type="AlphaFoldDB" id="A0AB73FR23"/>
<dbReference type="EMBL" id="LOZE01000138">
    <property type="protein sequence ID" value="KVM19987.1"/>
    <property type="molecule type" value="Genomic_DNA"/>
</dbReference>
<dbReference type="InterPro" id="IPR016181">
    <property type="entry name" value="Acyl_CoA_acyltransferase"/>
</dbReference>